<dbReference type="GO" id="GO:0009279">
    <property type="term" value="C:cell outer membrane"/>
    <property type="evidence" value="ECO:0007669"/>
    <property type="project" value="UniProtKB-SubCell"/>
</dbReference>
<evidence type="ECO:0000256" key="6">
    <source>
        <dbReference type="ARBA" id="ARBA00023288"/>
    </source>
</evidence>
<feature type="chain" id="PRO_5009029157" evidence="7">
    <location>
        <begin position="26"/>
        <end position="509"/>
    </location>
</feature>
<keyword evidence="6 7" id="KW-0449">Lipoprotein</keyword>
<dbReference type="STRING" id="472181.SAMN05216271_0873"/>
<evidence type="ECO:0000313" key="9">
    <source>
        <dbReference type="Proteomes" id="UP000243413"/>
    </source>
</evidence>
<dbReference type="EMBL" id="LT629763">
    <property type="protein sequence ID" value="SDR97981.1"/>
    <property type="molecule type" value="Genomic_DNA"/>
</dbReference>
<proteinExistence type="inferred from homology"/>
<comment type="subcellular location">
    <subcellularLocation>
        <location evidence="7">Cell outer membrane</location>
        <topology evidence="7">Lipid-anchor</topology>
    </subcellularLocation>
</comment>
<dbReference type="GO" id="GO:0015562">
    <property type="term" value="F:efflux transmembrane transporter activity"/>
    <property type="evidence" value="ECO:0007669"/>
    <property type="project" value="InterPro"/>
</dbReference>
<evidence type="ECO:0000256" key="3">
    <source>
        <dbReference type="ARBA" id="ARBA00022692"/>
    </source>
</evidence>
<comment type="similarity">
    <text evidence="1 7">Belongs to the outer membrane factor (OMF) (TC 1.B.17) family.</text>
</comment>
<accession>A0A1H1NG08</accession>
<keyword evidence="7" id="KW-0472">Membrane</keyword>
<dbReference type="PANTHER" id="PTHR30203:SF30">
    <property type="entry name" value="OUTER MEMBRANE PROTEIN-RELATED"/>
    <property type="match status" value="1"/>
</dbReference>
<dbReference type="PROSITE" id="PS51257">
    <property type="entry name" value="PROKAR_LIPOPROTEIN"/>
    <property type="match status" value="1"/>
</dbReference>
<dbReference type="Gene3D" id="2.20.200.10">
    <property type="entry name" value="Outer membrane efflux proteins (OEP)"/>
    <property type="match status" value="1"/>
</dbReference>
<evidence type="ECO:0000313" key="8">
    <source>
        <dbReference type="EMBL" id="SDR97981.1"/>
    </source>
</evidence>
<name>A0A1H1NG08_9GAMM</name>
<dbReference type="InterPro" id="IPR003423">
    <property type="entry name" value="OMP_efflux"/>
</dbReference>
<dbReference type="PANTHER" id="PTHR30203">
    <property type="entry name" value="OUTER MEMBRANE CATION EFFLUX PROTEIN"/>
    <property type="match status" value="1"/>
</dbReference>
<dbReference type="Pfam" id="PF02321">
    <property type="entry name" value="OEP"/>
    <property type="match status" value="2"/>
</dbReference>
<evidence type="ECO:0000256" key="2">
    <source>
        <dbReference type="ARBA" id="ARBA00022452"/>
    </source>
</evidence>
<keyword evidence="2 7" id="KW-1134">Transmembrane beta strand</keyword>
<dbReference type="SUPFAM" id="SSF56954">
    <property type="entry name" value="Outer membrane efflux proteins (OEP)"/>
    <property type="match status" value="1"/>
</dbReference>
<keyword evidence="5" id="KW-0998">Cell outer membrane</keyword>
<dbReference type="Proteomes" id="UP000243413">
    <property type="component" value="Chromosome I"/>
</dbReference>
<keyword evidence="3 7" id="KW-0812">Transmembrane</keyword>
<keyword evidence="7" id="KW-0732">Signal</keyword>
<evidence type="ECO:0000256" key="7">
    <source>
        <dbReference type="RuleBase" id="RU362097"/>
    </source>
</evidence>
<evidence type="ECO:0000256" key="1">
    <source>
        <dbReference type="ARBA" id="ARBA00007613"/>
    </source>
</evidence>
<reference evidence="9" key="1">
    <citation type="submission" date="2016-10" db="EMBL/GenBank/DDBJ databases">
        <authorList>
            <person name="Varghese N."/>
            <person name="Submissions S."/>
        </authorList>
    </citation>
    <scope>NUCLEOTIDE SEQUENCE [LARGE SCALE GENOMIC DNA]</scope>
    <source>
        <strain evidence="9">JCM 14963</strain>
    </source>
</reference>
<dbReference type="AlphaFoldDB" id="A0A1H1NG08"/>
<dbReference type="RefSeq" id="WP_197674531.1">
    <property type="nucleotide sequence ID" value="NZ_LT629763.1"/>
</dbReference>
<gene>
    <name evidence="8" type="ORF">SAMN05216271_0873</name>
</gene>
<dbReference type="Gene3D" id="1.20.1600.10">
    <property type="entry name" value="Outer membrane efflux proteins (OEP)"/>
    <property type="match status" value="1"/>
</dbReference>
<dbReference type="InterPro" id="IPR010131">
    <property type="entry name" value="MdtP/NodT-like"/>
</dbReference>
<feature type="signal peptide" evidence="7">
    <location>
        <begin position="1"/>
        <end position="25"/>
    </location>
</feature>
<dbReference type="NCBIfam" id="TIGR01845">
    <property type="entry name" value="outer_NodT"/>
    <property type="match status" value="1"/>
</dbReference>
<organism evidence="8 9">
    <name type="scientific">Halopseudomonas sabulinigri</name>
    <dbReference type="NCBI Taxonomy" id="472181"/>
    <lineage>
        <taxon>Bacteria</taxon>
        <taxon>Pseudomonadati</taxon>
        <taxon>Pseudomonadota</taxon>
        <taxon>Gammaproteobacteria</taxon>
        <taxon>Pseudomonadales</taxon>
        <taxon>Pseudomonadaceae</taxon>
        <taxon>Halopseudomonas</taxon>
    </lineage>
</organism>
<keyword evidence="4 7" id="KW-0564">Palmitate</keyword>
<sequence length="509" mass="55777">MKCHRRYDLLRGALVLATVAVTACAPLGPEFKEPEPDWVATWQPDMQGQAGADRRAAPLEVWWTRFNDPVLSDLMRKAREENPGLRVAGLRILESRALQGIAAGLNYPQVQQLNATGAYVQQRSGGSSQSVETGDISFDLGWELDFWGRFRRGLESADAAYFASLTNQQDVQVLLAAQVATLYYGYKTTLQRIEIAENNVALQKRSFDITERLFNEGQDSELDLQQAKSQYLATQATIPGLRLALQQQRNALSALLGRAPNDVPELSGVDSTLPEMPVTGLQDVPANLLLRRPDVRTAAWTAAAQSAQIGVAEADLYPAISLFGSLGWSGNSLGTANNVTSLAVGPALSWNLFNYGRLKNNVRVQDARLQQALEAYRSTVLNAARQIEDAANRIAQTRTSQAILDQSLTAAERSLAIASRRYQEGYSEFQRVLDAQASTFAQSDRAIVNRGDHIAAIISLYQALGGGWQQADINSVIPDTLREQMRERTDWGDLLDAPLAPPPEPGSVQ</sequence>
<evidence type="ECO:0000256" key="5">
    <source>
        <dbReference type="ARBA" id="ARBA00023237"/>
    </source>
</evidence>
<protein>
    <submittedName>
        <fullName evidence="8">Efflux transporter, outer membrane factor (OMF) lipoprotein, NodT family</fullName>
    </submittedName>
</protein>
<evidence type="ECO:0000256" key="4">
    <source>
        <dbReference type="ARBA" id="ARBA00023139"/>
    </source>
</evidence>